<evidence type="ECO:0000313" key="1">
    <source>
        <dbReference type="EMBL" id="MBC2882499.1"/>
    </source>
</evidence>
<comment type="caution">
    <text evidence="1">The sequence shown here is derived from an EMBL/GenBank/DDBJ whole genome shotgun (WGS) entry which is preliminary data.</text>
</comment>
<gene>
    <name evidence="1" type="ORF">H7R39_04355</name>
</gene>
<dbReference type="RefSeq" id="WP_185898113.1">
    <property type="nucleotide sequence ID" value="NZ_JACLZK010000001.1"/>
</dbReference>
<dbReference type="Pfam" id="PF10670">
    <property type="entry name" value="DUF4198"/>
    <property type="match status" value="1"/>
</dbReference>
<keyword evidence="2" id="KW-1185">Reference proteome</keyword>
<dbReference type="Proteomes" id="UP000552683">
    <property type="component" value="Unassembled WGS sequence"/>
</dbReference>
<organism evidence="1 2">
    <name type="scientific">Campylobacter massiliensis</name>
    <dbReference type="NCBI Taxonomy" id="2762557"/>
    <lineage>
        <taxon>Bacteria</taxon>
        <taxon>Pseudomonadati</taxon>
        <taxon>Campylobacterota</taxon>
        <taxon>Epsilonproteobacteria</taxon>
        <taxon>Campylobacterales</taxon>
        <taxon>Campylobacteraceae</taxon>
        <taxon>Campylobacter</taxon>
    </lineage>
</organism>
<sequence length="248" mass="27219">MKKSLALLAVFGVFIVAGGHDFLLFCGNGEKTSGNIGFGHDFPKSEPIDAERVNNFEAPLILGKDGKVTLKQSGENYHYEGAKLKDGTYAITGEYKPTFWTEDADGKWHMGGTKKTIKNAKFCRRATMSAKSVINVGAGDDFITKSTGQRLEIVPLENPAKFKVGEPFKVKVLFEGKPLKVATIDGTFDGFLKDKSAFHATTDLKGETEVLALRPGKWVLKVVHKFPYADAKKCDEETAIASFTFEIK</sequence>
<dbReference type="AlphaFoldDB" id="A0A842J909"/>
<proteinExistence type="predicted"/>
<reference evidence="1 2" key="1">
    <citation type="submission" date="2020-08" db="EMBL/GenBank/DDBJ databases">
        <title>Complete genome and description of Campylobacter massiliensis Marseille-Q3452 sp. nov.</title>
        <authorList>
            <person name="Antezack A."/>
        </authorList>
    </citation>
    <scope>NUCLEOTIDE SEQUENCE [LARGE SCALE GENOMIC DNA]</scope>
    <source>
        <strain evidence="1 2">Marseille-Q3452</strain>
    </source>
</reference>
<dbReference type="InterPro" id="IPR019613">
    <property type="entry name" value="DUF4198"/>
</dbReference>
<evidence type="ECO:0000313" key="2">
    <source>
        <dbReference type="Proteomes" id="UP000552683"/>
    </source>
</evidence>
<protein>
    <submittedName>
        <fullName evidence="1">DUF4198 domain-containing protein</fullName>
    </submittedName>
</protein>
<accession>A0A842J909</accession>
<dbReference type="EMBL" id="JACLZK010000001">
    <property type="protein sequence ID" value="MBC2882499.1"/>
    <property type="molecule type" value="Genomic_DNA"/>
</dbReference>
<name>A0A842J909_9BACT</name>